<name>A0ACC0PXU3_RHOML</name>
<reference evidence="1" key="1">
    <citation type="submission" date="2022-02" db="EMBL/GenBank/DDBJ databases">
        <title>Plant Genome Project.</title>
        <authorList>
            <person name="Zhang R.-G."/>
        </authorList>
    </citation>
    <scope>NUCLEOTIDE SEQUENCE</scope>
    <source>
        <strain evidence="1">AT1</strain>
    </source>
</reference>
<evidence type="ECO:0000313" key="2">
    <source>
        <dbReference type="Proteomes" id="UP001062846"/>
    </source>
</evidence>
<accession>A0ACC0PXU3</accession>
<dbReference type="Proteomes" id="UP001062846">
    <property type="component" value="Chromosome 1"/>
</dbReference>
<dbReference type="EMBL" id="CM046388">
    <property type="protein sequence ID" value="KAI8570401.1"/>
    <property type="molecule type" value="Genomic_DNA"/>
</dbReference>
<proteinExistence type="predicted"/>
<comment type="caution">
    <text evidence="1">The sequence shown here is derived from an EMBL/GenBank/DDBJ whole genome shotgun (WGS) entry which is preliminary data.</text>
</comment>
<protein>
    <submittedName>
        <fullName evidence="1">Uncharacterized protein</fullName>
    </submittedName>
</protein>
<sequence>MAAELARGYGETSPLQIAIAEMGEIIDKACAKFGYSFSSDSDSDFESSLPWGSIKDCKLPGAEILKSLVFSTYALGPYDKYIGWDQKKSYAGEDDDEDADEDDDEDSDEGCFVANGYREMTKEEHEDYNNQINENMGFDVVVPTDVAGCGILKPFRGSFEVDEPVSNLLKYCAELAVKSYNKNYKTTFAFGKLLKANKEACCSVNYITFEAMDGSGVCETFQAIVHEEAPLSGYKVCFCRIKPKS</sequence>
<keyword evidence="2" id="KW-1185">Reference proteome</keyword>
<organism evidence="1 2">
    <name type="scientific">Rhododendron molle</name>
    <name type="common">Chinese azalea</name>
    <name type="synonym">Azalea mollis</name>
    <dbReference type="NCBI Taxonomy" id="49168"/>
    <lineage>
        <taxon>Eukaryota</taxon>
        <taxon>Viridiplantae</taxon>
        <taxon>Streptophyta</taxon>
        <taxon>Embryophyta</taxon>
        <taxon>Tracheophyta</taxon>
        <taxon>Spermatophyta</taxon>
        <taxon>Magnoliopsida</taxon>
        <taxon>eudicotyledons</taxon>
        <taxon>Gunneridae</taxon>
        <taxon>Pentapetalae</taxon>
        <taxon>asterids</taxon>
        <taxon>Ericales</taxon>
        <taxon>Ericaceae</taxon>
        <taxon>Ericoideae</taxon>
        <taxon>Rhodoreae</taxon>
        <taxon>Rhododendron</taxon>
    </lineage>
</organism>
<evidence type="ECO:0000313" key="1">
    <source>
        <dbReference type="EMBL" id="KAI8570401.1"/>
    </source>
</evidence>
<gene>
    <name evidence="1" type="ORF">RHMOL_Rhmol01G0031300</name>
</gene>